<dbReference type="Gene3D" id="2.30.40.10">
    <property type="entry name" value="Urease, subunit C, domain 1"/>
    <property type="match status" value="1"/>
</dbReference>
<dbReference type="InterPro" id="IPR032466">
    <property type="entry name" value="Metal_Hydrolase"/>
</dbReference>
<dbReference type="SUPFAM" id="SSF51338">
    <property type="entry name" value="Composite domain of metallo-dependent hydrolases"/>
    <property type="match status" value="1"/>
</dbReference>
<evidence type="ECO:0000313" key="3">
    <source>
        <dbReference type="EMBL" id="SMP38808.1"/>
    </source>
</evidence>
<sequence length="444" mass="48663">MMADEKMIHVKADVILKNAGILDETGTFYTAKTLVIHKGDIIAIEDAGEMKDVNESGAEVVDCSQLVVTPGLVNLHTHSPMTLFRGLAEDVSIDDWFNREIWPYEKNLQASHVYAGALAAIYEMINCGVTAFADHYMFPEAIMQAVLESPIRCDLAPTLFGLSDTIETEMEACRSLIKEHQHTNSRLALRVGPHAPYTCPPPVLKTMVDMAKELNTGIHLHVSETEAQVKESLKVYGKTPFQMVAEAGGFDVPVIIAHGLWITPEDRLLLSKATTIAVSPKTYLKLAMGQGRLWDDAMSLPLASGTDGAASSNTLDPLEQVRLFGLLGKHFHQDATHFGCQTLWKILMRGHEALPFQSGKIAVGAAADLTFWQLKQPGVAPVHHPLAAILYSSGPQQVAHVMVEGKWAKKDGRVNMNHQQVKNMLTEASNHLMTLGKGSIPFTF</sequence>
<evidence type="ECO:0000256" key="1">
    <source>
        <dbReference type="ARBA" id="ARBA00022801"/>
    </source>
</evidence>
<dbReference type="Proteomes" id="UP001158066">
    <property type="component" value="Unassembled WGS sequence"/>
</dbReference>
<feature type="domain" description="Amidohydrolase-related" evidence="2">
    <location>
        <begin position="67"/>
        <end position="407"/>
    </location>
</feature>
<dbReference type="EMBL" id="FXUF01000001">
    <property type="protein sequence ID" value="SMP38808.1"/>
    <property type="molecule type" value="Genomic_DNA"/>
</dbReference>
<evidence type="ECO:0000259" key="2">
    <source>
        <dbReference type="Pfam" id="PF01979"/>
    </source>
</evidence>
<dbReference type="Gene3D" id="3.20.20.140">
    <property type="entry name" value="Metal-dependent hydrolases"/>
    <property type="match status" value="1"/>
</dbReference>
<dbReference type="PANTHER" id="PTHR43794:SF11">
    <property type="entry name" value="AMIDOHYDROLASE-RELATED DOMAIN-CONTAINING PROTEIN"/>
    <property type="match status" value="1"/>
</dbReference>
<dbReference type="InterPro" id="IPR050287">
    <property type="entry name" value="MTA/SAH_deaminase"/>
</dbReference>
<dbReference type="SUPFAM" id="SSF51556">
    <property type="entry name" value="Metallo-dependent hydrolases"/>
    <property type="match status" value="1"/>
</dbReference>
<dbReference type="InterPro" id="IPR011059">
    <property type="entry name" value="Metal-dep_hydrolase_composite"/>
</dbReference>
<dbReference type="Pfam" id="PF01979">
    <property type="entry name" value="Amidohydro_1"/>
    <property type="match status" value="1"/>
</dbReference>
<keyword evidence="4" id="KW-1185">Reference proteome</keyword>
<proteinExistence type="predicted"/>
<dbReference type="GO" id="GO:0016810">
    <property type="term" value="F:hydrolase activity, acting on carbon-nitrogen (but not peptide) bonds"/>
    <property type="evidence" value="ECO:0007669"/>
    <property type="project" value="InterPro"/>
</dbReference>
<dbReference type="RefSeq" id="WP_283407518.1">
    <property type="nucleotide sequence ID" value="NZ_FXUF01000001.1"/>
</dbReference>
<reference evidence="3" key="1">
    <citation type="submission" date="2017-05" db="EMBL/GenBank/DDBJ databases">
        <authorList>
            <person name="Varghese N."/>
            <person name="Submissions S."/>
        </authorList>
    </citation>
    <scope>NUCLEOTIDE SEQUENCE</scope>
    <source>
        <strain evidence="3">Su22</strain>
    </source>
</reference>
<comment type="caution">
    <text evidence="3">The sequence shown here is derived from an EMBL/GenBank/DDBJ whole genome shotgun (WGS) entry which is preliminary data.</text>
</comment>
<name>A0AA45WSZ2_9CLOT</name>
<gene>
    <name evidence="3" type="ORF">SAMN06296020_101154</name>
</gene>
<dbReference type="AlphaFoldDB" id="A0AA45WSZ2"/>
<accession>A0AA45WSZ2</accession>
<organism evidence="3 4">
    <name type="scientific">Anoxynatronum buryatiense</name>
    <dbReference type="NCBI Taxonomy" id="489973"/>
    <lineage>
        <taxon>Bacteria</taxon>
        <taxon>Bacillati</taxon>
        <taxon>Bacillota</taxon>
        <taxon>Clostridia</taxon>
        <taxon>Eubacteriales</taxon>
        <taxon>Clostridiaceae</taxon>
        <taxon>Anoxynatronum</taxon>
    </lineage>
</organism>
<dbReference type="PANTHER" id="PTHR43794">
    <property type="entry name" value="AMINOHYDROLASE SSNA-RELATED"/>
    <property type="match status" value="1"/>
</dbReference>
<protein>
    <submittedName>
        <fullName evidence="3">5-methylthioadenosine/S-adenosylhomocysteine deaminase</fullName>
    </submittedName>
</protein>
<keyword evidence="1" id="KW-0378">Hydrolase</keyword>
<dbReference type="InterPro" id="IPR006680">
    <property type="entry name" value="Amidohydro-rel"/>
</dbReference>
<evidence type="ECO:0000313" key="4">
    <source>
        <dbReference type="Proteomes" id="UP001158066"/>
    </source>
</evidence>